<dbReference type="EMBL" id="CP001738">
    <property type="protein sequence ID" value="ACY98289.1"/>
    <property type="molecule type" value="Genomic_DNA"/>
</dbReference>
<dbReference type="Proteomes" id="UP000001918">
    <property type="component" value="Chromosome"/>
</dbReference>
<dbReference type="Pfam" id="PF07859">
    <property type="entry name" value="Abhydrolase_3"/>
    <property type="match status" value="1"/>
</dbReference>
<evidence type="ECO:0000313" key="5">
    <source>
        <dbReference type="Proteomes" id="UP000001918"/>
    </source>
</evidence>
<evidence type="ECO:0000259" key="3">
    <source>
        <dbReference type="Pfam" id="PF07859"/>
    </source>
</evidence>
<name>D1A5Z4_THECD</name>
<keyword evidence="5" id="KW-1185">Reference proteome</keyword>
<proteinExistence type="predicted"/>
<dbReference type="eggNOG" id="COG0657">
    <property type="taxonomic scope" value="Bacteria"/>
</dbReference>
<accession>D1A5Z4</accession>
<dbReference type="RefSeq" id="WP_012853073.1">
    <property type="nucleotide sequence ID" value="NC_013510.1"/>
</dbReference>
<dbReference type="PANTHER" id="PTHR48081:SF8">
    <property type="entry name" value="ALPHA_BETA HYDROLASE FOLD-3 DOMAIN-CONTAINING PROTEIN-RELATED"/>
    <property type="match status" value="1"/>
</dbReference>
<dbReference type="STRING" id="471852.Tcur_2742"/>
<dbReference type="AlphaFoldDB" id="D1A5Z4"/>
<feature type="domain" description="Alpha/beta hydrolase fold-3" evidence="3">
    <location>
        <begin position="44"/>
        <end position="213"/>
    </location>
</feature>
<reference evidence="4 5" key="1">
    <citation type="journal article" date="2011" name="Stand. Genomic Sci.">
        <title>Complete genome sequence of Thermomonospora curvata type strain (B9).</title>
        <authorList>
            <person name="Chertkov O."/>
            <person name="Sikorski J."/>
            <person name="Nolan M."/>
            <person name="Lapidus A."/>
            <person name="Lucas S."/>
            <person name="Del Rio T.G."/>
            <person name="Tice H."/>
            <person name="Cheng J.F."/>
            <person name="Goodwin L."/>
            <person name="Pitluck S."/>
            <person name="Liolios K."/>
            <person name="Ivanova N."/>
            <person name="Mavromatis K."/>
            <person name="Mikhailova N."/>
            <person name="Ovchinnikova G."/>
            <person name="Pati A."/>
            <person name="Chen A."/>
            <person name="Palaniappan K."/>
            <person name="Djao O.D."/>
            <person name="Land M."/>
            <person name="Hauser L."/>
            <person name="Chang Y.J."/>
            <person name="Jeffries C.D."/>
            <person name="Brettin T."/>
            <person name="Han C."/>
            <person name="Detter J.C."/>
            <person name="Rohde M."/>
            <person name="Goker M."/>
            <person name="Woyke T."/>
            <person name="Bristow J."/>
            <person name="Eisen J.A."/>
            <person name="Markowitz V."/>
            <person name="Hugenholtz P."/>
            <person name="Klenk H.P."/>
            <person name="Kyrpides N.C."/>
        </authorList>
    </citation>
    <scope>NUCLEOTIDE SEQUENCE [LARGE SCALE GENOMIC DNA]</scope>
    <source>
        <strain evidence="5">ATCC 19995 / DSM 43183 / JCM 3096 / KCTC 9072 / NBRC 15933 / NCIMB 10081 / Henssen B9</strain>
    </source>
</reference>
<evidence type="ECO:0000256" key="1">
    <source>
        <dbReference type="ARBA" id="ARBA00022801"/>
    </source>
</evidence>
<protein>
    <submittedName>
        <fullName evidence="4">Alpha/beta hydrolase fold-3 domain protein</fullName>
    </submittedName>
</protein>
<dbReference type="InterPro" id="IPR029058">
    <property type="entry name" value="AB_hydrolase_fold"/>
</dbReference>
<evidence type="ECO:0000256" key="2">
    <source>
        <dbReference type="SAM" id="MobiDB-lite"/>
    </source>
</evidence>
<dbReference type="HOGENOM" id="CLU_1184583_0_0_11"/>
<evidence type="ECO:0000313" key="4">
    <source>
        <dbReference type="EMBL" id="ACY98289.1"/>
    </source>
</evidence>
<dbReference type="KEGG" id="tcu:Tcur_2742"/>
<dbReference type="PANTHER" id="PTHR48081">
    <property type="entry name" value="AB HYDROLASE SUPERFAMILY PROTEIN C4A8.06C"/>
    <property type="match status" value="1"/>
</dbReference>
<gene>
    <name evidence="4" type="ordered locus">Tcur_2742</name>
</gene>
<feature type="region of interest" description="Disordered" evidence="2">
    <location>
        <begin position="1"/>
        <end position="21"/>
    </location>
</feature>
<dbReference type="SUPFAM" id="SSF53474">
    <property type="entry name" value="alpha/beta-Hydrolases"/>
    <property type="match status" value="1"/>
</dbReference>
<sequence>MADDVRVESGPMGPVVHPPDPDEAVVLHLEADRRPKGAPDPALDLARRLARRTRATVVCARCRPVFPAALEDAQEAYGYSRAWGPVVVTGRRTGAGLAAALLVRLRDLGAEPPRGAVLVSALLDLTLQAPSLLFNSAADPAFDVTELRRQAARYAAGRPLTDPLLSPLYANLHGLPPIQLLVAGTDPLLDDSLSLAARAARSGVAVDLHVRPDTAALNAELIPVMADFIAAQAP</sequence>
<dbReference type="InterPro" id="IPR013094">
    <property type="entry name" value="AB_hydrolase_3"/>
</dbReference>
<dbReference type="GO" id="GO:0016787">
    <property type="term" value="F:hydrolase activity"/>
    <property type="evidence" value="ECO:0007669"/>
    <property type="project" value="UniProtKB-KW"/>
</dbReference>
<dbReference type="InterPro" id="IPR050300">
    <property type="entry name" value="GDXG_lipolytic_enzyme"/>
</dbReference>
<dbReference type="Gene3D" id="3.40.50.1820">
    <property type="entry name" value="alpha/beta hydrolase"/>
    <property type="match status" value="1"/>
</dbReference>
<keyword evidence="1 4" id="KW-0378">Hydrolase</keyword>
<organism evidence="4 5">
    <name type="scientific">Thermomonospora curvata (strain ATCC 19995 / DSM 43183 / JCM 3096 / KCTC 9072 / NBRC 15933 / NCIMB 10081 / Henssen B9)</name>
    <dbReference type="NCBI Taxonomy" id="471852"/>
    <lineage>
        <taxon>Bacteria</taxon>
        <taxon>Bacillati</taxon>
        <taxon>Actinomycetota</taxon>
        <taxon>Actinomycetes</taxon>
        <taxon>Streptosporangiales</taxon>
        <taxon>Thermomonosporaceae</taxon>
        <taxon>Thermomonospora</taxon>
    </lineage>
</organism>